<dbReference type="AlphaFoldDB" id="A0A0V0YRT4"/>
<dbReference type="Proteomes" id="UP000054783">
    <property type="component" value="Unassembled WGS sequence"/>
</dbReference>
<feature type="non-terminal residue" evidence="1">
    <location>
        <position position="87"/>
    </location>
</feature>
<gene>
    <name evidence="1" type="ORF">T12_5883</name>
</gene>
<evidence type="ECO:0000313" key="1">
    <source>
        <dbReference type="EMBL" id="KRY02506.1"/>
    </source>
</evidence>
<proteinExistence type="predicted"/>
<name>A0A0V0YRT4_9BILA</name>
<keyword evidence="2" id="KW-1185">Reference proteome</keyword>
<protein>
    <submittedName>
        <fullName evidence="1">Uncharacterized protein</fullName>
    </submittedName>
</protein>
<reference evidence="1 2" key="1">
    <citation type="submission" date="2015-01" db="EMBL/GenBank/DDBJ databases">
        <title>Evolution of Trichinella species and genotypes.</title>
        <authorList>
            <person name="Korhonen P.K."/>
            <person name="Edoardo P."/>
            <person name="Giuseppe L.R."/>
            <person name="Gasser R.B."/>
        </authorList>
    </citation>
    <scope>NUCLEOTIDE SEQUENCE [LARGE SCALE GENOMIC DNA]</scope>
    <source>
        <strain evidence="1">ISS2496</strain>
    </source>
</reference>
<evidence type="ECO:0000313" key="2">
    <source>
        <dbReference type="Proteomes" id="UP000054783"/>
    </source>
</evidence>
<comment type="caution">
    <text evidence="1">The sequence shown here is derived from an EMBL/GenBank/DDBJ whole genome shotgun (WGS) entry which is preliminary data.</text>
</comment>
<sequence>MDHLKVELGQFFQPAGNLSLRLPKVPQPLQGVVIRPGCELPTIQVWPEVSERLAYATTPGGPCSPCCDNTAPMASSLASTSTRKVRS</sequence>
<organism evidence="1 2">
    <name type="scientific">Trichinella patagoniensis</name>
    <dbReference type="NCBI Taxonomy" id="990121"/>
    <lineage>
        <taxon>Eukaryota</taxon>
        <taxon>Metazoa</taxon>
        <taxon>Ecdysozoa</taxon>
        <taxon>Nematoda</taxon>
        <taxon>Enoplea</taxon>
        <taxon>Dorylaimia</taxon>
        <taxon>Trichinellida</taxon>
        <taxon>Trichinellidae</taxon>
        <taxon>Trichinella</taxon>
    </lineage>
</organism>
<dbReference type="EMBL" id="JYDQ01003756">
    <property type="protein sequence ID" value="KRY02506.1"/>
    <property type="molecule type" value="Genomic_DNA"/>
</dbReference>
<accession>A0A0V0YRT4</accession>